<keyword evidence="2" id="KW-0863">Zinc-finger</keyword>
<dbReference type="PANTHER" id="PTHR10237:SF14">
    <property type="entry name" value="MYND-TYPE DOMAIN-CONTAINING PROTEIN"/>
    <property type="match status" value="1"/>
</dbReference>
<protein>
    <recommendedName>
        <fullName evidence="5">MYND-type domain-containing protein</fullName>
    </recommendedName>
</protein>
<evidence type="ECO:0000256" key="3">
    <source>
        <dbReference type="ARBA" id="ARBA00022833"/>
    </source>
</evidence>
<sequence length="260" mass="29566">MLANLCVQCEKNDGLLLCSKCGTPYCSKKCQNRHWKKHKEQCGKIVDKPIELVKQVELAMGLKRELEYNGIDRSNVDKLLEGMFEQCTENIRTMSSGYSSGPWNPDYSEYTGKSLCTFRDVCQEQKNGLNVEYAKYQREIASLKVQRDAITAQKTYAERELQKGSSESPLLLEIDENLKKINIELKRIKDLSKLNSNTNHSFAILLHKLHAIPKCLICGTDTDPPNTVKMCECNGAKYCSQDCQTADWDTHKMTCATYKA</sequence>
<proteinExistence type="predicted"/>
<dbReference type="InterPro" id="IPR013087">
    <property type="entry name" value="Znf_C2H2_type"/>
</dbReference>
<dbReference type="Pfam" id="PF01753">
    <property type="entry name" value="zf-MYND"/>
    <property type="match status" value="2"/>
</dbReference>
<evidence type="ECO:0000256" key="4">
    <source>
        <dbReference type="SAM" id="Coils"/>
    </source>
</evidence>
<feature type="domain" description="MYND-type" evidence="5">
    <location>
        <begin position="6"/>
        <end position="42"/>
    </location>
</feature>
<keyword evidence="4" id="KW-0175">Coiled coil</keyword>
<dbReference type="AlphaFoldDB" id="A0A6C0I105"/>
<dbReference type="PROSITE" id="PS50865">
    <property type="entry name" value="ZF_MYND_2"/>
    <property type="match status" value="2"/>
</dbReference>
<feature type="coiled-coil region" evidence="4">
    <location>
        <begin position="119"/>
        <end position="191"/>
    </location>
</feature>
<evidence type="ECO:0000256" key="1">
    <source>
        <dbReference type="ARBA" id="ARBA00022723"/>
    </source>
</evidence>
<dbReference type="GO" id="GO:0005634">
    <property type="term" value="C:nucleus"/>
    <property type="evidence" value="ECO:0007669"/>
    <property type="project" value="TreeGrafter"/>
</dbReference>
<dbReference type="GO" id="GO:0000981">
    <property type="term" value="F:DNA-binding transcription factor activity, RNA polymerase II-specific"/>
    <property type="evidence" value="ECO:0007669"/>
    <property type="project" value="TreeGrafter"/>
</dbReference>
<evidence type="ECO:0000259" key="5">
    <source>
        <dbReference type="PROSITE" id="PS50865"/>
    </source>
</evidence>
<name>A0A6C0I105_9ZZZZ</name>
<dbReference type="SUPFAM" id="SSF144232">
    <property type="entry name" value="HIT/MYND zinc finger-like"/>
    <property type="match status" value="2"/>
</dbReference>
<keyword evidence="3" id="KW-0862">Zinc</keyword>
<feature type="domain" description="MYND-type" evidence="5">
    <location>
        <begin position="215"/>
        <end position="255"/>
    </location>
</feature>
<organism evidence="6">
    <name type="scientific">viral metagenome</name>
    <dbReference type="NCBI Taxonomy" id="1070528"/>
    <lineage>
        <taxon>unclassified sequences</taxon>
        <taxon>metagenomes</taxon>
        <taxon>organismal metagenomes</taxon>
    </lineage>
</organism>
<dbReference type="InterPro" id="IPR024119">
    <property type="entry name" value="TF_DEAF-1"/>
</dbReference>
<accession>A0A6C0I105</accession>
<reference evidence="6" key="1">
    <citation type="journal article" date="2020" name="Nature">
        <title>Giant virus diversity and host interactions through global metagenomics.</title>
        <authorList>
            <person name="Schulz F."/>
            <person name="Roux S."/>
            <person name="Paez-Espino D."/>
            <person name="Jungbluth S."/>
            <person name="Walsh D.A."/>
            <person name="Denef V.J."/>
            <person name="McMahon K.D."/>
            <person name="Konstantinidis K.T."/>
            <person name="Eloe-Fadrosh E.A."/>
            <person name="Kyrpides N.C."/>
            <person name="Woyke T."/>
        </authorList>
    </citation>
    <scope>NUCLEOTIDE SEQUENCE</scope>
    <source>
        <strain evidence="6">GVMAG-M-3300023184-186</strain>
    </source>
</reference>
<evidence type="ECO:0000313" key="6">
    <source>
        <dbReference type="EMBL" id="QHT86300.1"/>
    </source>
</evidence>
<dbReference type="PROSITE" id="PS00028">
    <property type="entry name" value="ZINC_FINGER_C2H2_1"/>
    <property type="match status" value="1"/>
</dbReference>
<dbReference type="InterPro" id="IPR002893">
    <property type="entry name" value="Znf_MYND"/>
</dbReference>
<dbReference type="Gene3D" id="6.10.140.2220">
    <property type="match status" value="2"/>
</dbReference>
<dbReference type="EMBL" id="MN740066">
    <property type="protein sequence ID" value="QHT86300.1"/>
    <property type="molecule type" value="Genomic_DNA"/>
</dbReference>
<keyword evidence="1" id="KW-0479">Metal-binding</keyword>
<dbReference type="GO" id="GO:0008270">
    <property type="term" value="F:zinc ion binding"/>
    <property type="evidence" value="ECO:0007669"/>
    <property type="project" value="UniProtKB-KW"/>
</dbReference>
<evidence type="ECO:0000256" key="2">
    <source>
        <dbReference type="ARBA" id="ARBA00022771"/>
    </source>
</evidence>
<dbReference type="PANTHER" id="PTHR10237">
    <property type="entry name" value="DEFORMED EPIDERMAL AUTOREGULATORY FACTOR 1 HOMOLOG SUPPRESSIN"/>
    <property type="match status" value="1"/>
</dbReference>